<dbReference type="SMART" id="SM00729">
    <property type="entry name" value="Elp3"/>
    <property type="match status" value="1"/>
</dbReference>
<gene>
    <name evidence="9" type="ORF">NMOB1V02_LOCUS4260</name>
</gene>
<evidence type="ECO:0000256" key="1">
    <source>
        <dbReference type="ARBA" id="ARBA00022485"/>
    </source>
</evidence>
<dbReference type="EMBL" id="OA882677">
    <property type="protein sequence ID" value="CAD7276499.1"/>
    <property type="molecule type" value="Genomic_DNA"/>
</dbReference>
<keyword evidence="10" id="KW-1185">Reference proteome</keyword>
<feature type="domain" description="Radical SAM core" evidence="8">
    <location>
        <begin position="1"/>
        <end position="139"/>
    </location>
</feature>
<name>A0A7R9GD07_9CRUS</name>
<evidence type="ECO:0000256" key="6">
    <source>
        <dbReference type="SAM" id="Phobius"/>
    </source>
</evidence>
<dbReference type="InterPro" id="IPR002792">
    <property type="entry name" value="TRAM_dom"/>
</dbReference>
<dbReference type="GO" id="GO:0035597">
    <property type="term" value="F:tRNA-2-methylthio-N(6)-dimethylallyladenosine(37) synthase activity"/>
    <property type="evidence" value="ECO:0007669"/>
    <property type="project" value="TreeGrafter"/>
</dbReference>
<dbReference type="GO" id="GO:0005829">
    <property type="term" value="C:cytosol"/>
    <property type="evidence" value="ECO:0007669"/>
    <property type="project" value="TreeGrafter"/>
</dbReference>
<dbReference type="PROSITE" id="PS51918">
    <property type="entry name" value="RADICAL_SAM"/>
    <property type="match status" value="1"/>
</dbReference>
<keyword evidence="4" id="KW-0408">Iron</keyword>
<dbReference type="InterPro" id="IPR023404">
    <property type="entry name" value="rSAM_horseshoe"/>
</dbReference>
<dbReference type="GO" id="GO:0051539">
    <property type="term" value="F:4 iron, 4 sulfur cluster binding"/>
    <property type="evidence" value="ECO:0007669"/>
    <property type="project" value="UniProtKB-KW"/>
</dbReference>
<dbReference type="PROSITE" id="PS50926">
    <property type="entry name" value="TRAM"/>
    <property type="match status" value="1"/>
</dbReference>
<keyword evidence="1" id="KW-0004">4Fe-4S</keyword>
<accession>A0A7R9GD07</accession>
<keyword evidence="6" id="KW-0472">Membrane</keyword>
<feature type="transmembrane region" description="Helical" evidence="6">
    <location>
        <begin position="329"/>
        <end position="347"/>
    </location>
</feature>
<dbReference type="Pfam" id="PF05821">
    <property type="entry name" value="NDUF_B8"/>
    <property type="match status" value="1"/>
</dbReference>
<dbReference type="GO" id="GO:0005739">
    <property type="term" value="C:mitochondrion"/>
    <property type="evidence" value="ECO:0007669"/>
    <property type="project" value="InterPro"/>
</dbReference>
<evidence type="ECO:0000313" key="10">
    <source>
        <dbReference type="Proteomes" id="UP000678499"/>
    </source>
</evidence>
<dbReference type="Gene3D" id="3.80.30.20">
    <property type="entry name" value="tm_1862 like domain"/>
    <property type="match status" value="1"/>
</dbReference>
<keyword evidence="5" id="KW-0411">Iron-sulfur</keyword>
<dbReference type="AlphaFoldDB" id="A0A7R9GD07"/>
<dbReference type="InterPro" id="IPR058240">
    <property type="entry name" value="rSAM_sf"/>
</dbReference>
<dbReference type="GO" id="GO:0046872">
    <property type="term" value="F:metal ion binding"/>
    <property type="evidence" value="ECO:0007669"/>
    <property type="project" value="UniProtKB-KW"/>
</dbReference>
<dbReference type="OrthoDB" id="2014058at2759"/>
<sequence>MATPFIPIDQVLQVIRNNPNVCKNIHLPAQSGNSEILEKMRRGYTREAYLELVDHIRSLIPNIGLSSDFICGFSGETDEQFQDTLTLMEAVKYNFAYLFPYSLREKTHAHRKLTDDVAENVKKRRLVEMQTVFRSCAEKLNAAQVNQLQLVLVEGESKRSDADLAGRNERNTKVVFPKISLATGGKVPVPGDYVAVKRPEAGEMALARLSSVKLLCQLRPLVGAVRNAGHWNYEWQPGPYPKTPEERLAAAKKYNLEPEDYKPYPEGDRCLGDYPDLPPVSTDARDPFYPWDHDVYKINYGEALYKDYEAYGADRLSITVKPRFSYRKMWTTCIISIVSYFVIISYFDSFSYYPMPVMPRQFPDTGATHYTFEPATD</sequence>
<dbReference type="InterPro" id="IPR006638">
    <property type="entry name" value="Elp3/MiaA/NifB-like_rSAM"/>
</dbReference>
<reference evidence="9" key="1">
    <citation type="submission" date="2020-11" db="EMBL/GenBank/DDBJ databases">
        <authorList>
            <person name="Tran Van P."/>
        </authorList>
    </citation>
    <scope>NUCLEOTIDE SEQUENCE</scope>
</reference>
<feature type="domain" description="TRAM" evidence="7">
    <location>
        <begin position="142"/>
        <end position="211"/>
    </location>
</feature>
<dbReference type="SUPFAM" id="SSF102114">
    <property type="entry name" value="Radical SAM enzymes"/>
    <property type="match status" value="1"/>
</dbReference>
<evidence type="ECO:0000259" key="8">
    <source>
        <dbReference type="PROSITE" id="PS51918"/>
    </source>
</evidence>
<dbReference type="PANTHER" id="PTHR43020">
    <property type="entry name" value="CDK5 REGULATORY SUBUNIT-ASSOCIATED PROTEIN 1"/>
    <property type="match status" value="1"/>
</dbReference>
<dbReference type="Pfam" id="PF04055">
    <property type="entry name" value="Radical_SAM"/>
    <property type="match status" value="1"/>
</dbReference>
<dbReference type="Proteomes" id="UP000678499">
    <property type="component" value="Unassembled WGS sequence"/>
</dbReference>
<keyword evidence="6" id="KW-1133">Transmembrane helix</keyword>
<evidence type="ECO:0000259" key="7">
    <source>
        <dbReference type="PROSITE" id="PS50926"/>
    </source>
</evidence>
<evidence type="ECO:0000313" key="9">
    <source>
        <dbReference type="EMBL" id="CAD7276499.1"/>
    </source>
</evidence>
<dbReference type="PANTHER" id="PTHR43020:SF2">
    <property type="entry name" value="MITOCHONDRIAL TRNA METHYLTHIOTRANSFERASE CDK5RAP1"/>
    <property type="match status" value="1"/>
</dbReference>
<keyword evidence="6" id="KW-0812">Transmembrane</keyword>
<protein>
    <submittedName>
        <fullName evidence="9">Uncharacterized protein</fullName>
    </submittedName>
</protein>
<dbReference type="InterPro" id="IPR008699">
    <property type="entry name" value="NDUFB8"/>
</dbReference>
<evidence type="ECO:0000256" key="2">
    <source>
        <dbReference type="ARBA" id="ARBA00022691"/>
    </source>
</evidence>
<keyword evidence="3" id="KW-0479">Metal-binding</keyword>
<evidence type="ECO:0000256" key="5">
    <source>
        <dbReference type="ARBA" id="ARBA00023014"/>
    </source>
</evidence>
<organism evidence="9">
    <name type="scientific">Notodromas monacha</name>
    <dbReference type="NCBI Taxonomy" id="399045"/>
    <lineage>
        <taxon>Eukaryota</taxon>
        <taxon>Metazoa</taxon>
        <taxon>Ecdysozoa</taxon>
        <taxon>Arthropoda</taxon>
        <taxon>Crustacea</taxon>
        <taxon>Oligostraca</taxon>
        <taxon>Ostracoda</taxon>
        <taxon>Podocopa</taxon>
        <taxon>Podocopida</taxon>
        <taxon>Cypridocopina</taxon>
        <taxon>Cypridoidea</taxon>
        <taxon>Cyprididae</taxon>
        <taxon>Notodromas</taxon>
    </lineage>
</organism>
<proteinExistence type="predicted"/>
<keyword evidence="2" id="KW-0949">S-adenosyl-L-methionine</keyword>
<evidence type="ECO:0000256" key="4">
    <source>
        <dbReference type="ARBA" id="ARBA00023004"/>
    </source>
</evidence>
<dbReference type="InterPro" id="IPR007197">
    <property type="entry name" value="rSAM"/>
</dbReference>
<evidence type="ECO:0000256" key="3">
    <source>
        <dbReference type="ARBA" id="ARBA00022723"/>
    </source>
</evidence>
<dbReference type="EMBL" id="CAJPEX010000640">
    <property type="protein sequence ID" value="CAG0916651.1"/>
    <property type="molecule type" value="Genomic_DNA"/>
</dbReference>